<feature type="signal peptide" evidence="5">
    <location>
        <begin position="1"/>
        <end position="24"/>
    </location>
</feature>
<dbReference type="Proteomes" id="UP001218218">
    <property type="component" value="Unassembled WGS sequence"/>
</dbReference>
<reference evidence="7" key="1">
    <citation type="submission" date="2023-03" db="EMBL/GenBank/DDBJ databases">
        <title>Massive genome expansion in bonnet fungi (Mycena s.s.) driven by repeated elements and novel gene families across ecological guilds.</title>
        <authorList>
            <consortium name="Lawrence Berkeley National Laboratory"/>
            <person name="Harder C.B."/>
            <person name="Miyauchi S."/>
            <person name="Viragh M."/>
            <person name="Kuo A."/>
            <person name="Thoen E."/>
            <person name="Andreopoulos B."/>
            <person name="Lu D."/>
            <person name="Skrede I."/>
            <person name="Drula E."/>
            <person name="Henrissat B."/>
            <person name="Morin E."/>
            <person name="Kohler A."/>
            <person name="Barry K."/>
            <person name="LaButti K."/>
            <person name="Morin E."/>
            <person name="Salamov A."/>
            <person name="Lipzen A."/>
            <person name="Mereny Z."/>
            <person name="Hegedus B."/>
            <person name="Baldrian P."/>
            <person name="Stursova M."/>
            <person name="Weitz H."/>
            <person name="Taylor A."/>
            <person name="Grigoriev I.V."/>
            <person name="Nagy L.G."/>
            <person name="Martin F."/>
            <person name="Kauserud H."/>
        </authorList>
    </citation>
    <scope>NUCLEOTIDE SEQUENCE</scope>
    <source>
        <strain evidence="7">CBHHK002</strain>
    </source>
</reference>
<dbReference type="InterPro" id="IPR002893">
    <property type="entry name" value="Znf_MYND"/>
</dbReference>
<gene>
    <name evidence="7" type="ORF">DFH08DRAFT_696879</name>
</gene>
<sequence>MSLDLFLLLVILFAILLHRQITHIAPTQSSNAKKPCRRCGKPTSLRCSRCHEAYYCSPEHMTSDWQTHKSACRKSVDALLFPVDSTIPTMIKIPYTSKIDDDGAPVFAPKPYHALDSQVLNQYVDMTGMKHVRKFGSHGPPLERPLVVIYSDDWSGLSKNQCVAELTGGKMGVQWAGNVLVLRQKGELYAETYESARMEDMVAMKRFFEEYRDFMPYAF</sequence>
<dbReference type="PROSITE" id="PS01360">
    <property type="entry name" value="ZF_MYND_1"/>
    <property type="match status" value="1"/>
</dbReference>
<dbReference type="PROSITE" id="PS50865">
    <property type="entry name" value="ZF_MYND_2"/>
    <property type="match status" value="1"/>
</dbReference>
<dbReference type="EMBL" id="JARIHO010000016">
    <property type="protein sequence ID" value="KAJ7349341.1"/>
    <property type="molecule type" value="Genomic_DNA"/>
</dbReference>
<protein>
    <recommendedName>
        <fullName evidence="6">MYND-type domain-containing protein</fullName>
    </recommendedName>
</protein>
<feature type="domain" description="MYND-type" evidence="6">
    <location>
        <begin position="36"/>
        <end position="72"/>
    </location>
</feature>
<evidence type="ECO:0000256" key="3">
    <source>
        <dbReference type="ARBA" id="ARBA00022833"/>
    </source>
</evidence>
<proteinExistence type="predicted"/>
<dbReference type="GO" id="GO:0008270">
    <property type="term" value="F:zinc ion binding"/>
    <property type="evidence" value="ECO:0007669"/>
    <property type="project" value="UniProtKB-KW"/>
</dbReference>
<dbReference type="AlphaFoldDB" id="A0AAD7A4H7"/>
<organism evidence="7 8">
    <name type="scientific">Mycena albidolilacea</name>
    <dbReference type="NCBI Taxonomy" id="1033008"/>
    <lineage>
        <taxon>Eukaryota</taxon>
        <taxon>Fungi</taxon>
        <taxon>Dikarya</taxon>
        <taxon>Basidiomycota</taxon>
        <taxon>Agaricomycotina</taxon>
        <taxon>Agaricomycetes</taxon>
        <taxon>Agaricomycetidae</taxon>
        <taxon>Agaricales</taxon>
        <taxon>Marasmiineae</taxon>
        <taxon>Mycenaceae</taxon>
        <taxon>Mycena</taxon>
    </lineage>
</organism>
<keyword evidence="5" id="KW-0732">Signal</keyword>
<feature type="chain" id="PRO_5042140682" description="MYND-type domain-containing protein" evidence="5">
    <location>
        <begin position="25"/>
        <end position="219"/>
    </location>
</feature>
<dbReference type="Gene3D" id="6.10.140.2220">
    <property type="match status" value="1"/>
</dbReference>
<evidence type="ECO:0000256" key="2">
    <source>
        <dbReference type="ARBA" id="ARBA00022771"/>
    </source>
</evidence>
<evidence type="ECO:0000256" key="1">
    <source>
        <dbReference type="ARBA" id="ARBA00022723"/>
    </source>
</evidence>
<dbReference type="Pfam" id="PF01753">
    <property type="entry name" value="zf-MYND"/>
    <property type="match status" value="1"/>
</dbReference>
<evidence type="ECO:0000313" key="7">
    <source>
        <dbReference type="EMBL" id="KAJ7349341.1"/>
    </source>
</evidence>
<accession>A0AAD7A4H7</accession>
<keyword evidence="1" id="KW-0479">Metal-binding</keyword>
<keyword evidence="3" id="KW-0862">Zinc</keyword>
<evidence type="ECO:0000256" key="5">
    <source>
        <dbReference type="SAM" id="SignalP"/>
    </source>
</evidence>
<evidence type="ECO:0000259" key="6">
    <source>
        <dbReference type="PROSITE" id="PS50865"/>
    </source>
</evidence>
<evidence type="ECO:0000313" key="8">
    <source>
        <dbReference type="Proteomes" id="UP001218218"/>
    </source>
</evidence>
<comment type="caution">
    <text evidence="7">The sequence shown here is derived from an EMBL/GenBank/DDBJ whole genome shotgun (WGS) entry which is preliminary data.</text>
</comment>
<evidence type="ECO:0000256" key="4">
    <source>
        <dbReference type="PROSITE-ProRule" id="PRU00134"/>
    </source>
</evidence>
<keyword evidence="2 4" id="KW-0863">Zinc-finger</keyword>
<name>A0AAD7A4H7_9AGAR</name>
<dbReference type="SUPFAM" id="SSF144232">
    <property type="entry name" value="HIT/MYND zinc finger-like"/>
    <property type="match status" value="1"/>
</dbReference>
<keyword evidence="8" id="KW-1185">Reference proteome</keyword>